<gene>
    <name evidence="2" type="ORF">GNP88_18695</name>
</gene>
<organism evidence="2 3">
    <name type="scientific">Aliivibrio fischeri</name>
    <name type="common">Vibrio fischeri</name>
    <dbReference type="NCBI Taxonomy" id="668"/>
    <lineage>
        <taxon>Bacteria</taxon>
        <taxon>Pseudomonadati</taxon>
        <taxon>Pseudomonadota</taxon>
        <taxon>Gammaproteobacteria</taxon>
        <taxon>Vibrionales</taxon>
        <taxon>Vibrionaceae</taxon>
        <taxon>Aliivibrio</taxon>
    </lineage>
</organism>
<dbReference type="Gene3D" id="3.40.1440.10">
    <property type="entry name" value="GIY-YIG endonuclease"/>
    <property type="match status" value="1"/>
</dbReference>
<protein>
    <submittedName>
        <fullName evidence="2">GIY-YIG nuclease family protein</fullName>
    </submittedName>
</protein>
<dbReference type="PANTHER" id="PTHR34477">
    <property type="entry name" value="UPF0213 PROTEIN YHBQ"/>
    <property type="match status" value="1"/>
</dbReference>
<accession>A0A1E5ASW1</accession>
<dbReference type="CDD" id="cd10456">
    <property type="entry name" value="GIY-YIG_UPF0213"/>
    <property type="match status" value="1"/>
</dbReference>
<comment type="similarity">
    <text evidence="1">Belongs to the UPF0213 family.</text>
</comment>
<evidence type="ECO:0000313" key="3">
    <source>
        <dbReference type="Proteomes" id="UP000448038"/>
    </source>
</evidence>
<dbReference type="InterPro" id="IPR035901">
    <property type="entry name" value="GIY-YIG_endonuc_sf"/>
</dbReference>
<dbReference type="Proteomes" id="UP000448038">
    <property type="component" value="Unassembled WGS sequence"/>
</dbReference>
<dbReference type="SUPFAM" id="SSF82771">
    <property type="entry name" value="GIY-YIG endonuclease"/>
    <property type="match status" value="1"/>
</dbReference>
<dbReference type="InterPro" id="IPR050190">
    <property type="entry name" value="UPF0213_domain"/>
</dbReference>
<dbReference type="EMBL" id="WOBN01000038">
    <property type="protein sequence ID" value="MUK51163.1"/>
    <property type="molecule type" value="Genomic_DNA"/>
</dbReference>
<comment type="caution">
    <text evidence="2">The sequence shown here is derived from an EMBL/GenBank/DDBJ whole genome shotgun (WGS) entry which is preliminary data.</text>
</comment>
<dbReference type="PROSITE" id="PS50164">
    <property type="entry name" value="GIY_YIG"/>
    <property type="match status" value="1"/>
</dbReference>
<dbReference type="AlphaFoldDB" id="A0A1E5ASW1"/>
<dbReference type="Pfam" id="PF01541">
    <property type="entry name" value="GIY-YIG"/>
    <property type="match status" value="1"/>
</dbReference>
<dbReference type="InterPro" id="IPR000305">
    <property type="entry name" value="GIY-YIG_endonuc"/>
</dbReference>
<sequence length="94" mass="11013">MTEKKNTWFIYLIRTRVGSLYCGITNNLERRFKMHQNGKGAKYLKGKGPLTLVWHRDVENKSIALKYEYRIKKMTKASKEALVINQIPLPTIND</sequence>
<reference evidence="2 3" key="1">
    <citation type="submission" date="2019-11" db="EMBL/GenBank/DDBJ databases">
        <title>Using colonization assays and comparative genomics to discover symbiosis behaviors and factors in Vibrio fischeri.</title>
        <authorList>
            <person name="Bongrand C."/>
            <person name="Moriano-Gutierrez S."/>
            <person name="Arevalo P."/>
            <person name="Mcfall-Ngai M."/>
            <person name="Visick K."/>
            <person name="Polz M.F."/>
            <person name="Ruby E.G."/>
        </authorList>
    </citation>
    <scope>NUCLEOTIDE SEQUENCE [LARGE SCALE GENOMIC DNA]</scope>
    <source>
        <strain evidence="3">emors.4.1</strain>
    </source>
</reference>
<name>A0A1E5ASW1_ALIFS</name>
<proteinExistence type="inferred from homology"/>
<dbReference type="RefSeq" id="WP_063665890.1">
    <property type="nucleotide sequence ID" value="NZ_JAJVEE010000008.1"/>
</dbReference>
<dbReference type="PANTHER" id="PTHR34477:SF1">
    <property type="entry name" value="UPF0213 PROTEIN YHBQ"/>
    <property type="match status" value="1"/>
</dbReference>
<evidence type="ECO:0000313" key="2">
    <source>
        <dbReference type="EMBL" id="MUK51163.1"/>
    </source>
</evidence>
<evidence type="ECO:0000256" key="1">
    <source>
        <dbReference type="ARBA" id="ARBA00007435"/>
    </source>
</evidence>